<reference evidence="1 2" key="1">
    <citation type="journal article" date="2010" name="ChemBioChem">
        <title>Cloning and characterization of the biosynthetic gene cluster of 16-membered macrolide antibiotic FD-891: involvement of a dual functional cytochrome P450 monooxygenase catalyzing epoxidation and hydroxylation.</title>
        <authorList>
            <person name="Kudo F."/>
            <person name="Motegi A."/>
            <person name="Mizoue K."/>
            <person name="Eguchi T."/>
        </authorList>
    </citation>
    <scope>NUCLEOTIDE SEQUENCE [LARGE SCALE GENOMIC DNA]</scope>
    <source>
        <strain evidence="1 2">A-8890</strain>
    </source>
</reference>
<dbReference type="RefSeq" id="WP_286255393.1">
    <property type="nucleotide sequence ID" value="NZ_AP018448.1"/>
</dbReference>
<evidence type="ECO:0000313" key="1">
    <source>
        <dbReference type="EMBL" id="BBC35213.1"/>
    </source>
</evidence>
<organism evidence="1 2">
    <name type="scientific">Streptomyces graminofaciens</name>
    <dbReference type="NCBI Taxonomy" id="68212"/>
    <lineage>
        <taxon>Bacteria</taxon>
        <taxon>Bacillati</taxon>
        <taxon>Actinomycetota</taxon>
        <taxon>Actinomycetes</taxon>
        <taxon>Kitasatosporales</taxon>
        <taxon>Streptomycetaceae</taxon>
        <taxon>Streptomyces</taxon>
    </lineage>
</organism>
<dbReference type="EMBL" id="AP018448">
    <property type="protein sequence ID" value="BBC35213.1"/>
    <property type="molecule type" value="Genomic_DNA"/>
</dbReference>
<reference evidence="1 2" key="2">
    <citation type="journal article" date="2023" name="ChemBioChem">
        <title>Acyltransferase Domain Exchange between Two Independent Type I Polyketide Synthases in the Same Producer Strain of Macrolide Antibiotics.</title>
        <authorList>
            <person name="Kudo F."/>
            <person name="Kishikawa K."/>
            <person name="Tsuboi K."/>
            <person name="Kido T."/>
            <person name="Usui T."/>
            <person name="Hashimoto J."/>
            <person name="Shin-Ya K."/>
            <person name="Miyanaga A."/>
            <person name="Eguchi T."/>
        </authorList>
    </citation>
    <scope>NUCLEOTIDE SEQUENCE [LARGE SCALE GENOMIC DNA]</scope>
    <source>
        <strain evidence="1 2">A-8890</strain>
    </source>
</reference>
<accession>A0ABN5VP21</accession>
<evidence type="ECO:0000313" key="2">
    <source>
        <dbReference type="Proteomes" id="UP001321542"/>
    </source>
</evidence>
<proteinExistence type="predicted"/>
<dbReference type="Proteomes" id="UP001321542">
    <property type="component" value="Chromosome"/>
</dbReference>
<gene>
    <name evidence="1" type="ORF">SGFS_065070</name>
</gene>
<sequence>MSADESITSLSEAVAAVGALPMPAGPAPVEDDRVKAPWGRGEDGRPLLPMGAHWTDVPELVDQEVARIRGRVDQARSGSWYVSPVASDLPGTVRTNVDGYQRTVGQFTNVLPADLDLVIHAHDDLGWCLEMIAKFRARVIELEAERHVTNEALDDAVQALRAIEAPDGKYPPALPWAALLDDEDRADFLDELAASAITHATTDVALAEVEETCKTWRLIAEAQHGHNTAPGPELADEDGCTCPETDRVEPHWSGCPEEDAPCPVDGPIPGVGVGAGAPEMRALRAALYGPPDGEHYAAVHHTYRVGHDLPETGGLSVRTAREDDDPARCLKVHHFSPRDGWRMVCGNCDHGKDADCHQVGA</sequence>
<keyword evidence="2" id="KW-1185">Reference proteome</keyword>
<name>A0ABN5VP21_9ACTN</name>
<protein>
    <recommendedName>
        <fullName evidence="3">DUF222 domain-containing protein</fullName>
    </recommendedName>
</protein>
<evidence type="ECO:0008006" key="3">
    <source>
        <dbReference type="Google" id="ProtNLM"/>
    </source>
</evidence>